<keyword evidence="1" id="KW-0547">Nucleotide-binding</keyword>
<dbReference type="InterPro" id="IPR011009">
    <property type="entry name" value="Kinase-like_dom_sf"/>
</dbReference>
<dbReference type="PROSITE" id="PS00107">
    <property type="entry name" value="PROTEIN_KINASE_ATP"/>
    <property type="match status" value="1"/>
</dbReference>
<evidence type="ECO:0000313" key="4">
    <source>
        <dbReference type="Proteomes" id="UP000004508"/>
    </source>
</evidence>
<reference evidence="3 4" key="1">
    <citation type="journal article" date="2011" name="Stand. Genomic Sci.">
        <title>Non-contiguous finished genome sequence and contextual data of the filamentous soil bacterium Ktedonobacter racemifer type strain (SOSP1-21).</title>
        <authorList>
            <person name="Chang Y.J."/>
            <person name="Land M."/>
            <person name="Hauser L."/>
            <person name="Chertkov O."/>
            <person name="Del Rio T.G."/>
            <person name="Nolan M."/>
            <person name="Copeland A."/>
            <person name="Tice H."/>
            <person name="Cheng J.F."/>
            <person name="Lucas S."/>
            <person name="Han C."/>
            <person name="Goodwin L."/>
            <person name="Pitluck S."/>
            <person name="Ivanova N."/>
            <person name="Ovchinikova G."/>
            <person name="Pati A."/>
            <person name="Chen A."/>
            <person name="Palaniappan K."/>
            <person name="Mavromatis K."/>
            <person name="Liolios K."/>
            <person name="Brettin T."/>
            <person name="Fiebig A."/>
            <person name="Rohde M."/>
            <person name="Abt B."/>
            <person name="Goker M."/>
            <person name="Detter J.C."/>
            <person name="Woyke T."/>
            <person name="Bristow J."/>
            <person name="Eisen J.A."/>
            <person name="Markowitz V."/>
            <person name="Hugenholtz P."/>
            <person name="Kyrpides N.C."/>
            <person name="Klenk H.P."/>
            <person name="Lapidus A."/>
        </authorList>
    </citation>
    <scope>NUCLEOTIDE SEQUENCE [LARGE SCALE GENOMIC DNA]</scope>
    <source>
        <strain evidence="4">DSM 44963</strain>
    </source>
</reference>
<comment type="caution">
    <text evidence="3">The sequence shown here is derived from an EMBL/GenBank/DDBJ whole genome shotgun (WGS) entry which is preliminary data.</text>
</comment>
<dbReference type="Gene3D" id="3.30.200.20">
    <property type="entry name" value="Phosphorylase Kinase, domain 1"/>
    <property type="match status" value="1"/>
</dbReference>
<gene>
    <name evidence="3" type="ORF">Krac_7332</name>
</gene>
<keyword evidence="3" id="KW-0808">Transferase</keyword>
<dbReference type="SUPFAM" id="SSF48695">
    <property type="entry name" value="Multiheme cytochromes"/>
    <property type="match status" value="1"/>
</dbReference>
<dbReference type="EMBL" id="ADVG01000002">
    <property type="protein sequence ID" value="EFH86065.1"/>
    <property type="molecule type" value="Genomic_DNA"/>
</dbReference>
<accession>D6TRZ2</accession>
<keyword evidence="3" id="KW-0418">Kinase</keyword>
<dbReference type="GO" id="GO:0005524">
    <property type="term" value="F:ATP binding"/>
    <property type="evidence" value="ECO:0007669"/>
    <property type="project" value="UniProtKB-UniRule"/>
</dbReference>
<sequence length="220" mass="22924">MRNCPNCHQPVGASDDICENCGAVLDSALAAPTFTAASASMRLPAAIPSAVITATTPAVCPNCHSALQPGDDICEQCGMVVTATTNSAVVNPTSTPTAQQCPQCHGPRIPGVKFCNRCGFSYVGVTGPTTLSNSTSVASPPSTLQVGNILNNKYEIIRVIGAGGMGAVYLAYDQVLKRQVVIKALLSDDDPDMVAQSVKEREFLAAIKHANIVSIRLHIS</sequence>
<dbReference type="InterPro" id="IPR000719">
    <property type="entry name" value="Prot_kinase_dom"/>
</dbReference>
<evidence type="ECO:0000256" key="1">
    <source>
        <dbReference type="PROSITE-ProRule" id="PRU10141"/>
    </source>
</evidence>
<protein>
    <submittedName>
        <fullName evidence="3">Serine/threonine protein kinase</fullName>
    </submittedName>
</protein>
<dbReference type="RefSeq" id="WP_007910052.1">
    <property type="nucleotide sequence ID" value="NZ_ADVG01000002.1"/>
</dbReference>
<dbReference type="GO" id="GO:0004674">
    <property type="term" value="F:protein serine/threonine kinase activity"/>
    <property type="evidence" value="ECO:0007669"/>
    <property type="project" value="UniProtKB-KW"/>
</dbReference>
<feature type="binding site" evidence="1">
    <location>
        <position position="183"/>
    </location>
    <ligand>
        <name>ATP</name>
        <dbReference type="ChEBI" id="CHEBI:30616"/>
    </ligand>
</feature>
<dbReference type="PROSITE" id="PS50011">
    <property type="entry name" value="PROTEIN_KINASE_DOM"/>
    <property type="match status" value="1"/>
</dbReference>
<keyword evidence="3" id="KW-0723">Serine/threonine-protein kinase</keyword>
<dbReference type="InterPro" id="IPR017441">
    <property type="entry name" value="Protein_kinase_ATP_BS"/>
</dbReference>
<keyword evidence="4" id="KW-1185">Reference proteome</keyword>
<dbReference type="InterPro" id="IPR025874">
    <property type="entry name" value="DZR"/>
</dbReference>
<name>D6TRZ2_KTERA</name>
<proteinExistence type="predicted"/>
<dbReference type="AlphaFoldDB" id="D6TRZ2"/>
<dbReference type="InterPro" id="IPR036280">
    <property type="entry name" value="Multihaem_cyt_sf"/>
</dbReference>
<dbReference type="eggNOG" id="COG0515">
    <property type="taxonomic scope" value="Bacteria"/>
</dbReference>
<dbReference type="Pfam" id="PF12773">
    <property type="entry name" value="DZR"/>
    <property type="match status" value="1"/>
</dbReference>
<keyword evidence="1" id="KW-0067">ATP-binding</keyword>
<dbReference type="STRING" id="485913.Krac_7332"/>
<dbReference type="SUPFAM" id="SSF56112">
    <property type="entry name" value="Protein kinase-like (PK-like)"/>
    <property type="match status" value="1"/>
</dbReference>
<evidence type="ECO:0000313" key="3">
    <source>
        <dbReference type="EMBL" id="EFH86065.1"/>
    </source>
</evidence>
<dbReference type="InParanoid" id="D6TRZ2"/>
<feature type="domain" description="Protein kinase" evidence="2">
    <location>
        <begin position="154"/>
        <end position="220"/>
    </location>
</feature>
<evidence type="ECO:0000259" key="2">
    <source>
        <dbReference type="PROSITE" id="PS50011"/>
    </source>
</evidence>
<dbReference type="Proteomes" id="UP000004508">
    <property type="component" value="Unassembled WGS sequence"/>
</dbReference>
<organism evidence="3 4">
    <name type="scientific">Ktedonobacter racemifer DSM 44963</name>
    <dbReference type="NCBI Taxonomy" id="485913"/>
    <lineage>
        <taxon>Bacteria</taxon>
        <taxon>Bacillati</taxon>
        <taxon>Chloroflexota</taxon>
        <taxon>Ktedonobacteria</taxon>
        <taxon>Ktedonobacterales</taxon>
        <taxon>Ktedonobacteraceae</taxon>
        <taxon>Ktedonobacter</taxon>
    </lineage>
</organism>